<dbReference type="Gene3D" id="3.30.450.20">
    <property type="entry name" value="PAS domain"/>
    <property type="match status" value="1"/>
</dbReference>
<evidence type="ECO:0000313" key="7">
    <source>
        <dbReference type="Proteomes" id="UP001596989"/>
    </source>
</evidence>
<accession>A0ABW3HRS9</accession>
<organism evidence="6 7">
    <name type="scientific">Paenibacillus chungangensis</name>
    <dbReference type="NCBI Taxonomy" id="696535"/>
    <lineage>
        <taxon>Bacteria</taxon>
        <taxon>Bacillati</taxon>
        <taxon>Bacillota</taxon>
        <taxon>Bacilli</taxon>
        <taxon>Bacillales</taxon>
        <taxon>Paenibacillaceae</taxon>
        <taxon>Paenibacillus</taxon>
    </lineage>
</organism>
<comment type="caution">
    <text evidence="6">The sequence shown here is derived from an EMBL/GenBank/DDBJ whole genome shotgun (WGS) entry which is preliminary data.</text>
</comment>
<reference evidence="7" key="1">
    <citation type="journal article" date="2019" name="Int. J. Syst. Evol. Microbiol.">
        <title>The Global Catalogue of Microorganisms (GCM) 10K type strain sequencing project: providing services to taxonomists for standard genome sequencing and annotation.</title>
        <authorList>
            <consortium name="The Broad Institute Genomics Platform"/>
            <consortium name="The Broad Institute Genome Sequencing Center for Infectious Disease"/>
            <person name="Wu L."/>
            <person name="Ma J."/>
        </authorList>
    </citation>
    <scope>NUCLEOTIDE SEQUENCE [LARGE SCALE GENOMIC DNA]</scope>
    <source>
        <strain evidence="7">CCUG 59129</strain>
    </source>
</reference>
<dbReference type="InterPro" id="IPR041522">
    <property type="entry name" value="CdaR_GGDEF"/>
</dbReference>
<dbReference type="PANTHER" id="PTHR43280:SF28">
    <property type="entry name" value="HTH-TYPE TRANSCRIPTIONAL ACTIVATOR RHAS"/>
    <property type="match status" value="1"/>
</dbReference>
<dbReference type="Pfam" id="PF12833">
    <property type="entry name" value="HTH_18"/>
    <property type="match status" value="1"/>
</dbReference>
<keyword evidence="3" id="KW-0804">Transcription</keyword>
<dbReference type="Proteomes" id="UP001596989">
    <property type="component" value="Unassembled WGS sequence"/>
</dbReference>
<keyword evidence="4" id="KW-1133">Transmembrane helix</keyword>
<dbReference type="InterPro" id="IPR018060">
    <property type="entry name" value="HTH_AraC"/>
</dbReference>
<dbReference type="Pfam" id="PF17853">
    <property type="entry name" value="GGDEF_2"/>
    <property type="match status" value="1"/>
</dbReference>
<keyword evidence="2" id="KW-0238">DNA-binding</keyword>
<dbReference type="Gene3D" id="1.10.10.60">
    <property type="entry name" value="Homeodomain-like"/>
    <property type="match status" value="2"/>
</dbReference>
<proteinExistence type="predicted"/>
<dbReference type="InterPro" id="IPR020449">
    <property type="entry name" value="Tscrpt_reg_AraC-type_HTH"/>
</dbReference>
<keyword evidence="4" id="KW-0812">Transmembrane</keyword>
<name>A0ABW3HRS9_9BACL</name>
<feature type="transmembrane region" description="Helical" evidence="4">
    <location>
        <begin position="12"/>
        <end position="37"/>
    </location>
</feature>
<sequence>MKLLRRFNTVLYQLFVSYAVLIIVTTLIVGLASYLFFTANFNREVKKMHRGTVVHTGELLDHNVFRKTESMYMDLAVNADISFLFQRAIPGNHANIVRAKRVLEHKVNAYPHLVQSISIYYQNHDVLLTSHGGITYLNGDSSSDPFHRDLMTVLAQPDSSERWIGRESGEREYTVLSAGHDPLKVVYGRTYPILLHNGEMQGYIAIVLKTSVITDMIRSAAADEHGLLFVMDHVGRVISIGDSHMRFTEEQEDMFKQKVMASEQTWGTFTESINGVRSVISYAALPTTGWKLIGMTPVERFYEKSSIIQRKLIIICMLAIAIGIAISYFFIAKLYNPLNKVMQSVRSMLGARFAPHPDYSLNEYALINEAISGLSEKVGKLEATVEDNVPLIKHHLIVGLLHNTVHTDQEFRDKLAYLQIAMTEPYYTVVMIEIDEQQINELSVQNKQIILYNLIRELEDWEHPHFSCLAASSSDRHIAVVVNTGSRDEDAIRGLTDYCFEYASRNFRLQLSGAAGGWTDDPLQLYHSFREAGQYLAYKYYMPLTNWFPDSVYGRRQQSRERMPEQHLDALHNALKHKDMDAVRTSIDSFVQLCEQDRYSLEHCEQRWREMVGIYHKYVKDIQLTSSELITGHYMEQFDQVKDIHQFRQWLLDLIAMTFRYIDERNLNKTNDMVDKARKYCEEHLAMSLSLSEVAEEVGISPGYLSQLFKELTGTNFVDYVTGLRMEKASELVVSTGLSIEQIAQQVGYNSPTYFIKKFKGSYGVTPKVYRYHHSLRQ</sequence>
<evidence type="ECO:0000259" key="5">
    <source>
        <dbReference type="PROSITE" id="PS01124"/>
    </source>
</evidence>
<keyword evidence="4" id="KW-0472">Membrane</keyword>
<feature type="domain" description="HTH araC/xylS-type" evidence="5">
    <location>
        <begin position="675"/>
        <end position="773"/>
    </location>
</feature>
<dbReference type="PANTHER" id="PTHR43280">
    <property type="entry name" value="ARAC-FAMILY TRANSCRIPTIONAL REGULATOR"/>
    <property type="match status" value="1"/>
</dbReference>
<evidence type="ECO:0000313" key="6">
    <source>
        <dbReference type="EMBL" id="MFD0960235.1"/>
    </source>
</evidence>
<dbReference type="InterPro" id="IPR009057">
    <property type="entry name" value="Homeodomain-like_sf"/>
</dbReference>
<dbReference type="SMART" id="SM00342">
    <property type="entry name" value="HTH_ARAC"/>
    <property type="match status" value="1"/>
</dbReference>
<dbReference type="PRINTS" id="PR00032">
    <property type="entry name" value="HTHARAC"/>
</dbReference>
<evidence type="ECO:0000256" key="3">
    <source>
        <dbReference type="ARBA" id="ARBA00023163"/>
    </source>
</evidence>
<keyword evidence="7" id="KW-1185">Reference proteome</keyword>
<dbReference type="EMBL" id="JBHTJZ010000017">
    <property type="protein sequence ID" value="MFD0960235.1"/>
    <property type="molecule type" value="Genomic_DNA"/>
</dbReference>
<evidence type="ECO:0000256" key="2">
    <source>
        <dbReference type="ARBA" id="ARBA00023125"/>
    </source>
</evidence>
<protein>
    <submittedName>
        <fullName evidence="6">Helix-turn-helix domain-containing protein</fullName>
    </submittedName>
</protein>
<dbReference type="RefSeq" id="WP_377564642.1">
    <property type="nucleotide sequence ID" value="NZ_JBHTJZ010000017.1"/>
</dbReference>
<dbReference type="PROSITE" id="PS01124">
    <property type="entry name" value="HTH_ARAC_FAMILY_2"/>
    <property type="match status" value="1"/>
</dbReference>
<keyword evidence="1" id="KW-0805">Transcription regulation</keyword>
<evidence type="ECO:0000256" key="4">
    <source>
        <dbReference type="SAM" id="Phobius"/>
    </source>
</evidence>
<evidence type="ECO:0000256" key="1">
    <source>
        <dbReference type="ARBA" id="ARBA00023015"/>
    </source>
</evidence>
<feature type="transmembrane region" description="Helical" evidence="4">
    <location>
        <begin position="312"/>
        <end position="331"/>
    </location>
</feature>
<dbReference type="SUPFAM" id="SSF46689">
    <property type="entry name" value="Homeodomain-like"/>
    <property type="match status" value="2"/>
</dbReference>
<gene>
    <name evidence="6" type="ORF">ACFQ2I_12640</name>
</gene>